<feature type="domain" description="DUF218" evidence="1">
    <location>
        <begin position="120"/>
        <end position="240"/>
    </location>
</feature>
<dbReference type="PANTHER" id="PTHR30336">
    <property type="entry name" value="INNER MEMBRANE PROTEIN, PROBABLE PERMEASE"/>
    <property type="match status" value="1"/>
</dbReference>
<organism evidence="2 3">
    <name type="scientific">Baekduia soli</name>
    <dbReference type="NCBI Taxonomy" id="496014"/>
    <lineage>
        <taxon>Bacteria</taxon>
        <taxon>Bacillati</taxon>
        <taxon>Actinomycetota</taxon>
        <taxon>Thermoleophilia</taxon>
        <taxon>Solirubrobacterales</taxon>
        <taxon>Baekduiaceae</taxon>
        <taxon>Baekduia</taxon>
    </lineage>
</organism>
<reference evidence="2 3" key="1">
    <citation type="journal article" date="2018" name="J. Microbiol.">
        <title>Baekduia soli gen. nov., sp. nov., a novel bacterium isolated from the soil of Baekdu Mountain and proposal of a novel family name, Baekduiaceae fam. nov.</title>
        <authorList>
            <person name="An D.S."/>
            <person name="Siddiqi M.Z."/>
            <person name="Kim K.H."/>
            <person name="Yu H.S."/>
            <person name="Im W.T."/>
        </authorList>
    </citation>
    <scope>NUCLEOTIDE SEQUENCE [LARGE SCALE GENOMIC DNA]</scope>
    <source>
        <strain evidence="2 3">BR7-21</strain>
    </source>
</reference>
<dbReference type="GO" id="GO:0000270">
    <property type="term" value="P:peptidoglycan metabolic process"/>
    <property type="evidence" value="ECO:0007669"/>
    <property type="project" value="TreeGrafter"/>
</dbReference>
<dbReference type="GO" id="GO:0043164">
    <property type="term" value="P:Gram-negative-bacterium-type cell wall biogenesis"/>
    <property type="evidence" value="ECO:0007669"/>
    <property type="project" value="TreeGrafter"/>
</dbReference>
<dbReference type="SUPFAM" id="SSF100950">
    <property type="entry name" value="NagB/RpiA/CoA transferase-like"/>
    <property type="match status" value="1"/>
</dbReference>
<dbReference type="Proteomes" id="UP000321805">
    <property type="component" value="Chromosome"/>
</dbReference>
<dbReference type="Pfam" id="PF02698">
    <property type="entry name" value="DUF218"/>
    <property type="match status" value="1"/>
</dbReference>
<dbReference type="Gene3D" id="3.40.50.1360">
    <property type="match status" value="1"/>
</dbReference>
<dbReference type="GO" id="GO:0005886">
    <property type="term" value="C:plasma membrane"/>
    <property type="evidence" value="ECO:0007669"/>
    <property type="project" value="TreeGrafter"/>
</dbReference>
<proteinExistence type="predicted"/>
<dbReference type="InterPro" id="IPR051599">
    <property type="entry name" value="Cell_Envelope_Assoc"/>
</dbReference>
<sequence>MLGPSVLRLADPARVDRVLDAILADRRRARPAHPLPVVVRLDPRGVPEPGAPSPKALARARELIVVATGADRAEALHALLAGPGGDVATVVRAHPEALVLCDRAAAARLDPEAGDDDGRVVVVLGHREPGVSAEHRISSHTRARLYRAQELCLQTPVRAAILTGWTHTDGLSEAEQMAREWTLPGVPVLLEVAGRDTAENASCSLGLVLALGGARRVTVVTSRWHVRTPLFFAPYRDHGLAVDVVWARPLRHWAHLLAHELRSLPRVPAQRRAAMAAVAEVAGSGS</sequence>
<dbReference type="CDD" id="cd06259">
    <property type="entry name" value="YdcF-like"/>
    <property type="match status" value="1"/>
</dbReference>
<dbReference type="AlphaFoldDB" id="A0A5B8UBQ8"/>
<dbReference type="RefSeq" id="WP_146923368.1">
    <property type="nucleotide sequence ID" value="NZ_CP042430.1"/>
</dbReference>
<evidence type="ECO:0000313" key="2">
    <source>
        <dbReference type="EMBL" id="QEC50586.1"/>
    </source>
</evidence>
<accession>A0A5B8UBQ8</accession>
<dbReference type="EMBL" id="CP042430">
    <property type="protein sequence ID" value="QEC50586.1"/>
    <property type="molecule type" value="Genomic_DNA"/>
</dbReference>
<evidence type="ECO:0000259" key="1">
    <source>
        <dbReference type="Pfam" id="PF02698"/>
    </source>
</evidence>
<keyword evidence="3" id="KW-1185">Reference proteome</keyword>
<protein>
    <recommendedName>
        <fullName evidence="1">DUF218 domain-containing protein</fullName>
    </recommendedName>
</protein>
<dbReference type="InterPro" id="IPR003848">
    <property type="entry name" value="DUF218"/>
</dbReference>
<evidence type="ECO:0000313" key="3">
    <source>
        <dbReference type="Proteomes" id="UP000321805"/>
    </source>
</evidence>
<gene>
    <name evidence="2" type="ORF">FSW04_25360</name>
</gene>
<dbReference type="KEGG" id="bsol:FSW04_25360"/>
<dbReference type="PANTHER" id="PTHR30336:SF4">
    <property type="entry name" value="ENVELOPE BIOGENESIS FACTOR ELYC"/>
    <property type="match status" value="1"/>
</dbReference>
<dbReference type="OrthoDB" id="9791139at2"/>
<name>A0A5B8UBQ8_9ACTN</name>
<dbReference type="InterPro" id="IPR037171">
    <property type="entry name" value="NagB/RpiA_transferase-like"/>
</dbReference>